<dbReference type="RefSeq" id="WP_134835040.1">
    <property type="nucleotide sequence ID" value="NZ_SATR01000009.1"/>
</dbReference>
<dbReference type="InterPro" id="IPR025263">
    <property type="entry name" value="YhdP_central"/>
</dbReference>
<reference evidence="2 3" key="1">
    <citation type="submission" date="2019-01" db="EMBL/GenBank/DDBJ databases">
        <title>Vibrio BEI176 sp. nov, a marine bacterium isolated from China: eastern marignal seas.</title>
        <authorList>
            <person name="Li B."/>
        </authorList>
    </citation>
    <scope>NUCLEOTIDE SEQUENCE [LARGE SCALE GENOMIC DNA]</scope>
    <source>
        <strain evidence="2 3">BEI176</strain>
    </source>
</reference>
<keyword evidence="3" id="KW-1185">Reference proteome</keyword>
<organism evidence="2 3">
    <name type="scientific">Vibrio ouci</name>
    <dbReference type="NCBI Taxonomy" id="2499078"/>
    <lineage>
        <taxon>Bacteria</taxon>
        <taxon>Pseudomonadati</taxon>
        <taxon>Pseudomonadota</taxon>
        <taxon>Gammaproteobacteria</taxon>
        <taxon>Vibrionales</taxon>
        <taxon>Vibrionaceae</taxon>
        <taxon>Vibrio</taxon>
    </lineage>
</organism>
<name>A0A4Y8WGP7_9VIBR</name>
<feature type="domain" description="YhdP central" evidence="1">
    <location>
        <begin position="1"/>
        <end position="1268"/>
    </location>
</feature>
<dbReference type="InterPro" id="IPR011836">
    <property type="entry name" value="YhdP"/>
</dbReference>
<sequence length="1289" mass="142820">MTTTATRLMRLFLWLTVTVLVVLAIAVTALRIALPQLNHFKPQIQTWVNQGSGLNFEISGLHGFWRNTHPSISLQGVKAQTPESSGIHFSAQTVEVEIDLFQTIMQLQPVVADLNIYQLNLDITSVHWATDDEKSELKPQGEQRGVIQQLDQLFLRQLDSFTLANSQIHFLGIDGTDRELNIAKLRWQNNGRHHLTDGEISLVNTQLNSAQVKANFVDYGSLADVSGEFYVSAQNVLVTPWLSKYLKTETGIEKGQISFNSWLTLENSQPVSAYLELESSELIWQEGGRHELSIESGVLELEPKDNGWQVNAHSLELRTDEKEWPELDMAFDWQPEQWRLNVSQLDIATITPLVKLAPNSQATSKLIETFSLGGLVEDIRVSMSDGLDSLKYSADLTGGTMSQWELLPGVHHLSAKVAGNLQQAKASVSLIDDVLPYGEVFQAPLNIKQGQVDIVWQNGEQGWSLWADKVTAATPDLQVLGAFRLDFPKQRSPFLSFYAEADLYNAGETWRYLPTLALGRDLTDYLSTAIQGGRVNTAKLLWYGELGDFPYQKHNGMFQAWVGLKQAKFSFDTAWPAITDLQLDLLFQNDAMYLDSHSATLMDVKAQRITGRIPVLGPDGHIEIEAQASAQGNAVRDYMTASPLVDSVGAALTAVQVDGPVKSKFQLNIPFDMDKEARAWGYADLSKNHVTIDAPPMTLETVSGRVEFDNDVVSAAGLSAELLTQPVSIDFSGENIGQGYGVAINVVGDWDVKPLAPYLGNQWVAPVGGHAPWQMDIDLQLNDVGFTYQIDTVADLKLVSSNYPAPLGKKSGEKGKARLQASGNQESITARLQLPDAKYQTEIDIRPDVPVLKATNLVLGKGSFKISPITGHQAQVRTDKFNLDDWIELVSQEQQSSSAVLAQMNTPQIPLPSRIDLDVKELTLANIEWNDVDFSAKRKGLGWYMNLDSQEAKGEASYIEPYDLSVSLERLHIYVPVLDEELKDKTMFDVTNDEQPLVSAFDRTFHQQIPNITLNIDDFWLQGYKVGKTHLDLQRQGEKIEWKKLSFESGSNKVNMDGWWQLNDKQSHTKFNIAMSGENNSDVMERFGISSGIQRAPFDISANIEWDGSPWSGRVSSLQGDVKTKLGKGVISDVSGAARLLGIFSLDSIIRKMQLDFTDVFDKGMAFNSITGSGSIRNGIFLTNDIKMDAVAGEMNIKGLANLNTRTVDAEVNFTPDITSGIPVLTAFAVTPQTALYVLAITTVISPVVEVFTQVNYEVKGPLDAPIVKELSRSQGEFKLPQKLREAVK</sequence>
<protein>
    <submittedName>
        <fullName evidence="2">TIGR02099 family protein</fullName>
    </submittedName>
</protein>
<dbReference type="NCBIfam" id="TIGR02099">
    <property type="entry name" value="YhdP family protein"/>
    <property type="match status" value="1"/>
</dbReference>
<dbReference type="OrthoDB" id="9762238at2"/>
<comment type="caution">
    <text evidence="2">The sequence shown here is derived from an EMBL/GenBank/DDBJ whole genome shotgun (WGS) entry which is preliminary data.</text>
</comment>
<evidence type="ECO:0000313" key="3">
    <source>
        <dbReference type="Proteomes" id="UP000297753"/>
    </source>
</evidence>
<dbReference type="EMBL" id="SATR01000009">
    <property type="protein sequence ID" value="TFH92110.1"/>
    <property type="molecule type" value="Genomic_DNA"/>
</dbReference>
<evidence type="ECO:0000259" key="1">
    <source>
        <dbReference type="Pfam" id="PF13116"/>
    </source>
</evidence>
<dbReference type="PANTHER" id="PTHR38690">
    <property type="entry name" value="PROTEASE-RELATED"/>
    <property type="match status" value="1"/>
</dbReference>
<evidence type="ECO:0000313" key="2">
    <source>
        <dbReference type="EMBL" id="TFH92110.1"/>
    </source>
</evidence>
<accession>A0A4Y8WGP7</accession>
<dbReference type="Proteomes" id="UP000297753">
    <property type="component" value="Unassembled WGS sequence"/>
</dbReference>
<proteinExistence type="predicted"/>
<gene>
    <name evidence="2" type="ORF">ELS82_08060</name>
</gene>
<dbReference type="PANTHER" id="PTHR38690:SF1">
    <property type="entry name" value="PROTEASE"/>
    <property type="match status" value="1"/>
</dbReference>
<dbReference type="Pfam" id="PF13116">
    <property type="entry name" value="YhdP"/>
    <property type="match status" value="1"/>
</dbReference>